<evidence type="ECO:0008006" key="3">
    <source>
        <dbReference type="Google" id="ProtNLM"/>
    </source>
</evidence>
<evidence type="ECO:0000313" key="1">
    <source>
        <dbReference type="EMBL" id="AKY02156.1"/>
    </source>
</evidence>
<name>A0A0K1Y5U3_9CAUD</name>
<dbReference type="GeneID" id="26626339"/>
<gene>
    <name evidence="1" type="ORF">SF1_70</name>
</gene>
<sequence length="177" mass="19099">MALPPLATPEQLAAWMQTDVASLPGDPALVLAVASQVVRKRARQWFTVGTTAPELCPRDGYVDPPQRPVRAIVSVTDADTGASLGWKFRRGRVYVGRYVEAVKLTYTHGYTEVPADVLGIVLGAASRALSNPDNLRQETVGSISLTYSVETLDASLSERDRDLLDAYRRGVAVVSTG</sequence>
<dbReference type="EMBL" id="KT221033">
    <property type="protein sequence ID" value="AKY02156.1"/>
    <property type="molecule type" value="Genomic_DNA"/>
</dbReference>
<protein>
    <recommendedName>
        <fullName evidence="3">Head-to-tail connector complex protein</fullName>
    </recommendedName>
</protein>
<accession>A0A0K1Y5U3</accession>
<proteinExistence type="predicted"/>
<dbReference type="KEGG" id="vg:26626339"/>
<organism evidence="1 2">
    <name type="scientific">Streptomyces phage SF1</name>
    <dbReference type="NCBI Taxonomy" id="1690817"/>
    <lineage>
        <taxon>Viruses</taxon>
        <taxon>Duplodnaviria</taxon>
        <taxon>Heunggongvirae</taxon>
        <taxon>Uroviricota</taxon>
        <taxon>Caudoviricetes</taxon>
        <taxon>Sfunavirus</taxon>
        <taxon>Sfunavirus SF1</taxon>
    </lineage>
</organism>
<keyword evidence="2" id="KW-1185">Reference proteome</keyword>
<dbReference type="Proteomes" id="UP000201570">
    <property type="component" value="Segment"/>
</dbReference>
<reference evidence="1 2" key="1">
    <citation type="submission" date="2015-06" db="EMBL/GenBank/DDBJ databases">
        <title>Complete genomic sequence analysis of Two virulent actinophages of Streptomyces flavovirens.</title>
        <authorList>
            <person name="Sharaf A."/>
            <person name="Marie E."/>
            <person name="ElBaz R."/>
            <person name="Elmaghraby I."/>
            <person name="Mercati F."/>
        </authorList>
    </citation>
    <scope>NUCLEOTIDE SEQUENCE [LARGE SCALE GENOMIC DNA]</scope>
</reference>
<evidence type="ECO:0000313" key="2">
    <source>
        <dbReference type="Proteomes" id="UP000201570"/>
    </source>
</evidence>
<dbReference type="RefSeq" id="YP_009199255.1">
    <property type="nucleotide sequence ID" value="NC_028807.1"/>
</dbReference>